<dbReference type="NCBIfam" id="TIGR02833">
    <property type="entry name" value="spore_III_AB"/>
    <property type="match status" value="1"/>
</dbReference>
<dbReference type="InterPro" id="IPR014198">
    <property type="entry name" value="Spore_III_AB"/>
</dbReference>
<accession>A0A1U6JE11</accession>
<dbReference type="AlphaFoldDB" id="A0A1U6JE11"/>
<evidence type="ECO:0000256" key="1">
    <source>
        <dbReference type="SAM" id="Phobius"/>
    </source>
</evidence>
<dbReference type="Proteomes" id="UP000190476">
    <property type="component" value="Chromosome I"/>
</dbReference>
<dbReference type="RefSeq" id="WP_079481395.1">
    <property type="nucleotide sequence ID" value="NZ_CBML010000006.1"/>
</dbReference>
<keyword evidence="1" id="KW-0812">Transmembrane</keyword>
<proteinExistence type="predicted"/>
<dbReference type="GeneID" id="66301825"/>
<evidence type="ECO:0000313" key="2">
    <source>
        <dbReference type="EMBL" id="SLK18565.1"/>
    </source>
</evidence>
<feature type="transmembrane region" description="Helical" evidence="1">
    <location>
        <begin position="6"/>
        <end position="22"/>
    </location>
</feature>
<dbReference type="OrthoDB" id="1957909at2"/>
<reference evidence="3" key="1">
    <citation type="submission" date="2017-03" db="EMBL/GenBank/DDBJ databases">
        <authorList>
            <person name="Falquet L."/>
            <person name="Falquet L."/>
        </authorList>
    </citation>
    <scope>NUCLEOTIDE SEQUENCE [LARGE SCALE GENOMIC DNA]</scope>
</reference>
<sequence>MLKIIAILIIFLACTYIGFYYGENFKKRSSQLSEILKGLLLLNNEVMYTNTPLPEALRYVALKVDYPLRNLLLKVSENLVKGECESVYEAFKTEYKKEKHEFRIIEEDKLIISDFLKSLGESGVYGQDKIFNLAIENIKGNCKTSEVIASKNTKMYRALGLCIGAMLSLFLM</sequence>
<protein>
    <submittedName>
        <fullName evidence="2">Putative Stage III sporulation protein AB</fullName>
    </submittedName>
</protein>
<gene>
    <name evidence="2" type="ORF">CCH01_14940</name>
</gene>
<evidence type="ECO:0000313" key="3">
    <source>
        <dbReference type="Proteomes" id="UP000190476"/>
    </source>
</evidence>
<dbReference type="STRING" id="1351755.CCH01_14940"/>
<dbReference type="Pfam" id="PF09548">
    <property type="entry name" value="Spore_III_AB"/>
    <property type="match status" value="1"/>
</dbReference>
<dbReference type="PIRSF" id="PIRSF021435">
    <property type="entry name" value="SpoIIIAB"/>
    <property type="match status" value="1"/>
</dbReference>
<name>A0A1U6JE11_9CLOT</name>
<dbReference type="EMBL" id="LT799839">
    <property type="protein sequence ID" value="SLK18565.1"/>
    <property type="molecule type" value="Genomic_DNA"/>
</dbReference>
<organism evidence="2 3">
    <name type="scientific">Clostridium chauvoei JF4335</name>
    <dbReference type="NCBI Taxonomy" id="1351755"/>
    <lineage>
        <taxon>Bacteria</taxon>
        <taxon>Bacillati</taxon>
        <taxon>Bacillota</taxon>
        <taxon>Clostridia</taxon>
        <taxon>Eubacteriales</taxon>
        <taxon>Clostridiaceae</taxon>
        <taxon>Clostridium</taxon>
    </lineage>
</organism>
<keyword evidence="1" id="KW-0472">Membrane</keyword>
<keyword evidence="1" id="KW-1133">Transmembrane helix</keyword>
<keyword evidence="3" id="KW-1185">Reference proteome</keyword>